<evidence type="ECO:0000313" key="2">
    <source>
        <dbReference type="Proteomes" id="UP000234681"/>
    </source>
</evidence>
<protein>
    <submittedName>
        <fullName evidence="1">RCG63043, isoform CRA_a</fullName>
    </submittedName>
</protein>
<dbReference type="EMBL" id="CH473952">
    <property type="protein sequence ID" value="EDL82468.1"/>
    <property type="molecule type" value="Genomic_DNA"/>
</dbReference>
<accession>A6HWI2</accession>
<sequence>MRSEAEVSDDKMSLGKITECLIRWWLKTPLKNLRKWFPF</sequence>
<organism evidence="1 2">
    <name type="scientific">Rattus norvegicus</name>
    <name type="common">Rat</name>
    <dbReference type="NCBI Taxonomy" id="10116"/>
    <lineage>
        <taxon>Eukaryota</taxon>
        <taxon>Metazoa</taxon>
        <taxon>Chordata</taxon>
        <taxon>Craniata</taxon>
        <taxon>Vertebrata</taxon>
        <taxon>Euteleostomi</taxon>
        <taxon>Mammalia</taxon>
        <taxon>Eutheria</taxon>
        <taxon>Euarchontoglires</taxon>
        <taxon>Glires</taxon>
        <taxon>Rodentia</taxon>
        <taxon>Myomorpha</taxon>
        <taxon>Muroidea</taxon>
        <taxon>Muridae</taxon>
        <taxon>Murinae</taxon>
        <taxon>Rattus</taxon>
    </lineage>
</organism>
<proteinExistence type="predicted"/>
<dbReference type="Proteomes" id="UP000234681">
    <property type="component" value="Chromosome 2"/>
</dbReference>
<dbReference type="AlphaFoldDB" id="A6HWI2"/>
<name>A6HWI2_RAT</name>
<reference evidence="2" key="1">
    <citation type="submission" date="2005-09" db="EMBL/GenBank/DDBJ databases">
        <authorList>
            <person name="Mural R.J."/>
            <person name="Li P.W."/>
            <person name="Adams M.D."/>
            <person name="Amanatides P.G."/>
            <person name="Baden-Tillson H."/>
            <person name="Barnstead M."/>
            <person name="Chin S.H."/>
            <person name="Dew I."/>
            <person name="Evans C.A."/>
            <person name="Ferriera S."/>
            <person name="Flanigan M."/>
            <person name="Fosler C."/>
            <person name="Glodek A."/>
            <person name="Gu Z."/>
            <person name="Holt R.A."/>
            <person name="Jennings D."/>
            <person name="Kraft C.L."/>
            <person name="Lu F."/>
            <person name="Nguyen T."/>
            <person name="Nusskern D.R."/>
            <person name="Pfannkoch C.M."/>
            <person name="Sitter C."/>
            <person name="Sutton G.G."/>
            <person name="Venter J.C."/>
            <person name="Wang Z."/>
            <person name="Woodage T."/>
            <person name="Zheng X.H."/>
            <person name="Zhong F."/>
        </authorList>
    </citation>
    <scope>NUCLEOTIDE SEQUENCE [LARGE SCALE GENOMIC DNA]</scope>
    <source>
        <strain>BN</strain>
        <strain evidence="2">Sprague-Dawley</strain>
    </source>
</reference>
<evidence type="ECO:0000313" key="1">
    <source>
        <dbReference type="EMBL" id="EDL82468.1"/>
    </source>
</evidence>
<gene>
    <name evidence="1" type="ORF">rCG_63043</name>
</gene>